<evidence type="ECO:0000313" key="2">
    <source>
        <dbReference type="EMBL" id="MBP0440004.1"/>
    </source>
</evidence>
<protein>
    <submittedName>
        <fullName evidence="2">DUF2236 domain-containing protein</fullName>
    </submittedName>
</protein>
<gene>
    <name evidence="2" type="ORF">J5Y06_15210</name>
</gene>
<feature type="domain" description="ER-bound oxygenase mpaB/mpaB'/Rubber oxygenase catalytic" evidence="1">
    <location>
        <begin position="40"/>
        <end position="265"/>
    </location>
</feature>
<dbReference type="GO" id="GO:0016491">
    <property type="term" value="F:oxidoreductase activity"/>
    <property type="evidence" value="ECO:0007669"/>
    <property type="project" value="InterPro"/>
</dbReference>
<sequence>MSFVQTTIQQQVRKLVGSSDPRLDEPKGDPGLLGPDSVAWLVHSDFTAMMVGGITALLLQMLHPKALAGVWDHSGFRDDMIGRLNRTAQYIAGTTYGPTEQAEKLLHRVKEVHDRVQGTLPDGTHYSANDPHLLTWVHVAEVHSFLQAYLRYCDPHLSRADQDRYFAEVALFARRLGAESIPLTRAAVEEYLLRMQPELRCDHRTREVASVLLSQPAPSLLLRPFRDVAMDAAVDLLPLWAAKMHGFGLSRVRRELARAGAHGIRAVMRPALRDTPATRARRRMQDAV</sequence>
<dbReference type="Proteomes" id="UP000666240">
    <property type="component" value="Unassembled WGS sequence"/>
</dbReference>
<dbReference type="AlphaFoldDB" id="A0A8J7RQ61"/>
<evidence type="ECO:0000259" key="1">
    <source>
        <dbReference type="Pfam" id="PF09995"/>
    </source>
</evidence>
<organism evidence="2 3">
    <name type="scientific">Tianweitania sediminis</name>
    <dbReference type="NCBI Taxonomy" id="1502156"/>
    <lineage>
        <taxon>Bacteria</taxon>
        <taxon>Pseudomonadati</taxon>
        <taxon>Pseudomonadota</taxon>
        <taxon>Alphaproteobacteria</taxon>
        <taxon>Hyphomicrobiales</taxon>
        <taxon>Phyllobacteriaceae</taxon>
        <taxon>Tianweitania</taxon>
    </lineage>
</organism>
<name>A0A8J7RQ61_9HYPH</name>
<accession>A0A8J7RQ61</accession>
<proteinExistence type="predicted"/>
<reference evidence="2" key="1">
    <citation type="submission" date="2021-03" db="EMBL/GenBank/DDBJ databases">
        <title>Genome sequencing and assembly of Tianweitania sediminis.</title>
        <authorList>
            <person name="Chhetri G."/>
        </authorList>
    </citation>
    <scope>NUCLEOTIDE SEQUENCE</scope>
    <source>
        <strain evidence="2">Z8</strain>
    </source>
</reference>
<dbReference type="RefSeq" id="WP_209336046.1">
    <property type="nucleotide sequence ID" value="NZ_JAGIYY010000005.1"/>
</dbReference>
<keyword evidence="3" id="KW-1185">Reference proteome</keyword>
<dbReference type="EMBL" id="JAGIYY010000005">
    <property type="protein sequence ID" value="MBP0440004.1"/>
    <property type="molecule type" value="Genomic_DNA"/>
</dbReference>
<dbReference type="PANTHER" id="PTHR36151">
    <property type="entry name" value="BLR2777 PROTEIN"/>
    <property type="match status" value="1"/>
</dbReference>
<dbReference type="PANTHER" id="PTHR36151:SF3">
    <property type="entry name" value="ER-BOUND OXYGENASE MPAB_MPAB'_RUBBER OXYGENASE CATALYTIC DOMAIN-CONTAINING PROTEIN"/>
    <property type="match status" value="1"/>
</dbReference>
<dbReference type="InterPro" id="IPR018713">
    <property type="entry name" value="MPAB/Lcp_cat_dom"/>
</dbReference>
<dbReference type="Pfam" id="PF09995">
    <property type="entry name" value="MPAB_Lcp_cat"/>
    <property type="match status" value="1"/>
</dbReference>
<comment type="caution">
    <text evidence="2">The sequence shown here is derived from an EMBL/GenBank/DDBJ whole genome shotgun (WGS) entry which is preliminary data.</text>
</comment>
<evidence type="ECO:0000313" key="3">
    <source>
        <dbReference type="Proteomes" id="UP000666240"/>
    </source>
</evidence>